<feature type="non-terminal residue" evidence="1">
    <location>
        <position position="1"/>
    </location>
</feature>
<comment type="caution">
    <text evidence="1">The sequence shown here is derived from an EMBL/GenBank/DDBJ whole genome shotgun (WGS) entry which is preliminary data.</text>
</comment>
<protein>
    <submittedName>
        <fullName evidence="1">Uncharacterized protein</fullName>
    </submittedName>
</protein>
<evidence type="ECO:0000313" key="1">
    <source>
        <dbReference type="EMBL" id="MEJ5197273.1"/>
    </source>
</evidence>
<dbReference type="EMBL" id="JBBFGL010000052">
    <property type="protein sequence ID" value="MEJ5197273.1"/>
    <property type="molecule type" value="Genomic_DNA"/>
</dbReference>
<dbReference type="Proteomes" id="UP001373196">
    <property type="component" value="Unassembled WGS sequence"/>
</dbReference>
<gene>
    <name evidence="1" type="ORF">WF834_14180</name>
</gene>
<dbReference type="AlphaFoldDB" id="A0AB35YC16"/>
<name>A0AB35YC16_9FIRM</name>
<sequence length="73" mass="8326">HYLMLLLRNRDVVGNGELATVCQSIQFVFKEIICIGITSITVFILDVDNSKAQIEKKIHNIVARRRKNVTKTV</sequence>
<accession>A0AB35YC16</accession>
<proteinExistence type="predicted"/>
<evidence type="ECO:0000313" key="2">
    <source>
        <dbReference type="Proteomes" id="UP001373196"/>
    </source>
</evidence>
<reference evidence="1" key="1">
    <citation type="submission" date="2024-03" db="EMBL/GenBank/DDBJ databases">
        <authorList>
            <person name="Plomp N."/>
            <person name="Harmsen H.J."/>
        </authorList>
    </citation>
    <scope>NUCLEOTIDE SEQUENCE</scope>
    <source>
        <strain evidence="1">HTF-128</strain>
    </source>
</reference>
<dbReference type="RefSeq" id="WP_339396367.1">
    <property type="nucleotide sequence ID" value="NZ_JBBFGL010000052.1"/>
</dbReference>
<organism evidence="1 2">
    <name type="scientific">Faecalibacterium wellingii</name>
    <dbReference type="NCBI Taxonomy" id="2929491"/>
    <lineage>
        <taxon>Bacteria</taxon>
        <taxon>Bacillati</taxon>
        <taxon>Bacillota</taxon>
        <taxon>Clostridia</taxon>
        <taxon>Eubacteriales</taxon>
        <taxon>Oscillospiraceae</taxon>
        <taxon>Faecalibacterium</taxon>
    </lineage>
</organism>